<keyword evidence="3" id="KW-1185">Reference proteome</keyword>
<evidence type="ECO:0000313" key="3">
    <source>
        <dbReference type="Proteomes" id="UP001589627"/>
    </source>
</evidence>
<evidence type="ECO:0000256" key="1">
    <source>
        <dbReference type="SAM" id="MobiDB-lite"/>
    </source>
</evidence>
<feature type="region of interest" description="Disordered" evidence="1">
    <location>
        <begin position="285"/>
        <end position="305"/>
    </location>
</feature>
<evidence type="ECO:0000313" key="2">
    <source>
        <dbReference type="EMBL" id="MFB9831916.1"/>
    </source>
</evidence>
<evidence type="ECO:0008006" key="4">
    <source>
        <dbReference type="Google" id="ProtNLM"/>
    </source>
</evidence>
<dbReference type="EMBL" id="JBHLZP010000032">
    <property type="protein sequence ID" value="MFB9831916.1"/>
    <property type="molecule type" value="Genomic_DNA"/>
</dbReference>
<protein>
    <recommendedName>
        <fullName evidence="4">DUF222 domain-containing protein</fullName>
    </recommendedName>
</protein>
<dbReference type="Proteomes" id="UP001589627">
    <property type="component" value="Unassembled WGS sequence"/>
</dbReference>
<organism evidence="2 3">
    <name type="scientific">Actinoallomurus acaciae</name>
    <dbReference type="NCBI Taxonomy" id="502577"/>
    <lineage>
        <taxon>Bacteria</taxon>
        <taxon>Bacillati</taxon>
        <taxon>Actinomycetota</taxon>
        <taxon>Actinomycetes</taxon>
        <taxon>Streptosporangiales</taxon>
        <taxon>Thermomonosporaceae</taxon>
        <taxon>Actinoallomurus</taxon>
    </lineage>
</organism>
<dbReference type="RefSeq" id="WP_378196966.1">
    <property type="nucleotide sequence ID" value="NZ_JBHLZP010000032.1"/>
</dbReference>
<comment type="caution">
    <text evidence="2">The sequence shown here is derived from an EMBL/GenBank/DDBJ whole genome shotgun (WGS) entry which is preliminary data.</text>
</comment>
<proteinExistence type="predicted"/>
<name>A0ABV5YBH1_9ACTN</name>
<sequence length="435" mass="47938">MIQRRGSGNESTIDAGRLLGADGCALCRERDDAAETWLRWFEIEHHSDPGTLTALGSSSGFCPAHTRRLVALDKPAVLRRPWEFVLRAAIDRVERLIATGRAPALSPCPLCAGADARSRAAADTLIAMLADPHVGEVLKERHGLCHPHLRSLLSRLSPAQAAVAADVVRAELDQDAVTTVAGIDPDAVPRSRLYPLVADHHEPADRPPAQRLADDLNAGSCPCCRQIGRAENTYLTWLVAEDEPGERDLRLCPRHLHDLVQRAGEESRAARARRAAVQAQVEEVAASARPLSGQRRRRRPAHDDVTDRYRRAVANLDGDRTCRVCRSAASAADRCLALIRACADDRHVQAALEGGHGLCLRHGERLTGARGAERFGRRLLTRLRQSAWELNEDTLKQAWALRHEPVGREATSWRRVPTIVDGRAYLGLSEDDLWR</sequence>
<accession>A0ABV5YBH1</accession>
<gene>
    <name evidence="2" type="ORF">ACFFNX_06910</name>
</gene>
<reference evidence="2 3" key="1">
    <citation type="submission" date="2024-09" db="EMBL/GenBank/DDBJ databases">
        <authorList>
            <person name="Sun Q."/>
            <person name="Mori K."/>
        </authorList>
    </citation>
    <scope>NUCLEOTIDE SEQUENCE [LARGE SCALE GENOMIC DNA]</scope>
    <source>
        <strain evidence="2 3">TBRC 0563</strain>
    </source>
</reference>